<dbReference type="InterPro" id="IPR015424">
    <property type="entry name" value="PyrdxlP-dep_Trfase"/>
</dbReference>
<comment type="catalytic activity">
    <reaction evidence="5">
        <text>(sulfur carrier)-H + L-cysteine = (sulfur carrier)-SH + L-alanine</text>
        <dbReference type="Rhea" id="RHEA:43892"/>
        <dbReference type="Rhea" id="RHEA-COMP:14737"/>
        <dbReference type="Rhea" id="RHEA-COMP:14739"/>
        <dbReference type="ChEBI" id="CHEBI:29917"/>
        <dbReference type="ChEBI" id="CHEBI:35235"/>
        <dbReference type="ChEBI" id="CHEBI:57972"/>
        <dbReference type="ChEBI" id="CHEBI:64428"/>
        <dbReference type="EC" id="2.8.1.7"/>
    </reaction>
</comment>
<dbReference type="EC" id="2.8.1.7" evidence="3"/>
<sequence>MQLIYLDNAASSWPKPPEVAQAVARTIEQCGANPGRGSHGMAVAASRILFEARTNLARLMGVNNPNDIAFCFNTTDALNLAIRGYVRPGDHVICTKVEHNAVWRPLEYLKRHHRVEVSYVEANERGELSLAELDQAFRPNTRLLICSHSSNLLGSILPIEKMAQIAHNHGAKILVDAAQTLGVYPVHVKDMQLDMVAFPGHKGLLGPQGTGGLYIHPDIELEPLRLGGTGSRSEEAEQPNIRPDRYEAGTLNTPGIAGLNEGVKYVQNETVESIHTKEWTLTQRMMEAFASMTGVRVLGPGLGEPRTGIVSIVLDAMDAAEAAFVLDQHFQIAVRAGYHCSPLAHQTAGTLGAGAVRISVGCFTTEQEIDACIEAVGQLSRT</sequence>
<dbReference type="InterPro" id="IPR016454">
    <property type="entry name" value="Cysteine_dSase"/>
</dbReference>
<evidence type="ECO:0000256" key="2">
    <source>
        <dbReference type="ARBA" id="ARBA00010447"/>
    </source>
</evidence>
<evidence type="ECO:0000259" key="7">
    <source>
        <dbReference type="Pfam" id="PF00266"/>
    </source>
</evidence>
<dbReference type="InterPro" id="IPR010969">
    <property type="entry name" value="Cys_dSase-rel_unknwn_funct"/>
</dbReference>
<reference evidence="8" key="1">
    <citation type="submission" date="2021-04" db="EMBL/GenBank/DDBJ databases">
        <title>Draft genome sequence of Xylanibacillus composti strain K13.</title>
        <authorList>
            <person name="Uke A."/>
            <person name="Chhe C."/>
            <person name="Baramee S."/>
            <person name="Kosugi A."/>
        </authorList>
    </citation>
    <scope>NUCLEOTIDE SEQUENCE</scope>
    <source>
        <strain evidence="8">K13</strain>
    </source>
</reference>
<keyword evidence="9" id="KW-1185">Reference proteome</keyword>
<evidence type="ECO:0000256" key="1">
    <source>
        <dbReference type="ARBA" id="ARBA00001933"/>
    </source>
</evidence>
<dbReference type="GO" id="GO:0031071">
    <property type="term" value="F:cysteine desulfurase activity"/>
    <property type="evidence" value="ECO:0007669"/>
    <property type="project" value="UniProtKB-EC"/>
</dbReference>
<comment type="similarity">
    <text evidence="2">Belongs to the class-V pyridoxal-phosphate-dependent aminotransferase family. Csd subfamily.</text>
</comment>
<evidence type="ECO:0000313" key="8">
    <source>
        <dbReference type="EMBL" id="GIQ70044.1"/>
    </source>
</evidence>
<evidence type="ECO:0000256" key="4">
    <source>
        <dbReference type="ARBA" id="ARBA00022898"/>
    </source>
</evidence>
<evidence type="ECO:0000256" key="3">
    <source>
        <dbReference type="ARBA" id="ARBA00012239"/>
    </source>
</evidence>
<dbReference type="Proteomes" id="UP000677918">
    <property type="component" value="Unassembled WGS sequence"/>
</dbReference>
<feature type="domain" description="Aminotransferase class V" evidence="7">
    <location>
        <begin position="4"/>
        <end position="371"/>
    </location>
</feature>
<evidence type="ECO:0000313" key="9">
    <source>
        <dbReference type="Proteomes" id="UP000677918"/>
    </source>
</evidence>
<dbReference type="PANTHER" id="PTHR43586">
    <property type="entry name" value="CYSTEINE DESULFURASE"/>
    <property type="match status" value="1"/>
</dbReference>
<dbReference type="NCBIfam" id="TIGR01977">
    <property type="entry name" value="am_tr_V_EF2568"/>
    <property type="match status" value="1"/>
</dbReference>
<keyword evidence="4" id="KW-0663">Pyridoxal phosphate</keyword>
<accession>A0A8J4H6X1</accession>
<protein>
    <recommendedName>
        <fullName evidence="3">cysteine desulfurase</fullName>
        <ecNumber evidence="3">2.8.1.7</ecNumber>
    </recommendedName>
</protein>
<dbReference type="Gene3D" id="3.40.640.10">
    <property type="entry name" value="Type I PLP-dependent aspartate aminotransferase-like (Major domain)"/>
    <property type="match status" value="1"/>
</dbReference>
<dbReference type="Gene3D" id="3.90.1150.10">
    <property type="entry name" value="Aspartate Aminotransferase, domain 1"/>
    <property type="match status" value="1"/>
</dbReference>
<dbReference type="RefSeq" id="WP_213412830.1">
    <property type="nucleotide sequence ID" value="NZ_BOVK01000039.1"/>
</dbReference>
<feature type="region of interest" description="Disordered" evidence="6">
    <location>
        <begin position="227"/>
        <end position="249"/>
    </location>
</feature>
<dbReference type="AlphaFoldDB" id="A0A8J4H6X1"/>
<gene>
    <name evidence="8" type="ORF">XYCOK13_28680</name>
</gene>
<proteinExistence type="inferred from homology"/>
<dbReference type="Pfam" id="PF00266">
    <property type="entry name" value="Aminotran_5"/>
    <property type="match status" value="1"/>
</dbReference>
<name>A0A8J4H6X1_9BACL</name>
<dbReference type="SUPFAM" id="SSF53383">
    <property type="entry name" value="PLP-dependent transferases"/>
    <property type="match status" value="1"/>
</dbReference>
<evidence type="ECO:0000256" key="6">
    <source>
        <dbReference type="SAM" id="MobiDB-lite"/>
    </source>
</evidence>
<dbReference type="PIRSF" id="PIRSF005572">
    <property type="entry name" value="NifS"/>
    <property type="match status" value="1"/>
</dbReference>
<dbReference type="EMBL" id="BOVK01000039">
    <property type="protein sequence ID" value="GIQ70044.1"/>
    <property type="molecule type" value="Genomic_DNA"/>
</dbReference>
<comment type="cofactor">
    <cofactor evidence="1">
        <name>pyridoxal 5'-phosphate</name>
        <dbReference type="ChEBI" id="CHEBI:597326"/>
    </cofactor>
</comment>
<dbReference type="InterPro" id="IPR015421">
    <property type="entry name" value="PyrdxlP-dep_Trfase_major"/>
</dbReference>
<dbReference type="InterPro" id="IPR015422">
    <property type="entry name" value="PyrdxlP-dep_Trfase_small"/>
</dbReference>
<dbReference type="PANTHER" id="PTHR43586:SF4">
    <property type="entry name" value="ISOPENICILLIN N EPIMERASE"/>
    <property type="match status" value="1"/>
</dbReference>
<organism evidence="8 9">
    <name type="scientific">Xylanibacillus composti</name>
    <dbReference type="NCBI Taxonomy" id="1572762"/>
    <lineage>
        <taxon>Bacteria</taxon>
        <taxon>Bacillati</taxon>
        <taxon>Bacillota</taxon>
        <taxon>Bacilli</taxon>
        <taxon>Bacillales</taxon>
        <taxon>Paenibacillaceae</taxon>
        <taxon>Xylanibacillus</taxon>
    </lineage>
</organism>
<comment type="caution">
    <text evidence="8">The sequence shown here is derived from an EMBL/GenBank/DDBJ whole genome shotgun (WGS) entry which is preliminary data.</text>
</comment>
<dbReference type="InterPro" id="IPR000192">
    <property type="entry name" value="Aminotrans_V_dom"/>
</dbReference>
<evidence type="ECO:0000256" key="5">
    <source>
        <dbReference type="ARBA" id="ARBA00050776"/>
    </source>
</evidence>